<feature type="coiled-coil region" evidence="1">
    <location>
        <begin position="981"/>
        <end position="1015"/>
    </location>
</feature>
<evidence type="ECO:0000256" key="1">
    <source>
        <dbReference type="SAM" id="Coils"/>
    </source>
</evidence>
<feature type="compositionally biased region" description="Polar residues" evidence="2">
    <location>
        <begin position="1407"/>
        <end position="1416"/>
    </location>
</feature>
<feature type="region of interest" description="Disordered" evidence="2">
    <location>
        <begin position="1323"/>
        <end position="1345"/>
    </location>
</feature>
<proteinExistence type="predicted"/>
<feature type="compositionally biased region" description="Gly residues" evidence="2">
    <location>
        <begin position="112"/>
        <end position="122"/>
    </location>
</feature>
<dbReference type="RefSeq" id="XP_002297163.1">
    <property type="nucleotide sequence ID" value="XM_002297127.1"/>
</dbReference>
<dbReference type="SUPFAM" id="SSF50156">
    <property type="entry name" value="PDZ domain-like"/>
    <property type="match status" value="1"/>
</dbReference>
<gene>
    <name evidence="3" type="ORF">THAPSDRAFT_11346</name>
</gene>
<dbReference type="PANTHER" id="PTHR38909">
    <property type="entry name" value="G PROTEIN GAMMA DOMAIN-CONTAINING PROTEIN"/>
    <property type="match status" value="1"/>
</dbReference>
<dbReference type="eggNOG" id="ENOG502RVMS">
    <property type="taxonomic scope" value="Eukaryota"/>
</dbReference>
<feature type="region of interest" description="Disordered" evidence="2">
    <location>
        <begin position="1"/>
        <end position="89"/>
    </location>
</feature>
<dbReference type="EMBL" id="DS999421">
    <property type="protein sequence ID" value="EED86488.1"/>
    <property type="molecule type" value="Genomic_DNA"/>
</dbReference>
<feature type="compositionally biased region" description="Basic and acidic residues" evidence="2">
    <location>
        <begin position="1255"/>
        <end position="1264"/>
    </location>
</feature>
<reference evidence="3 4" key="1">
    <citation type="journal article" date="2004" name="Science">
        <title>The genome of the diatom Thalassiosira pseudonana: ecology, evolution, and metabolism.</title>
        <authorList>
            <person name="Armbrust E.V."/>
            <person name="Berges J.A."/>
            <person name="Bowler C."/>
            <person name="Green B.R."/>
            <person name="Martinez D."/>
            <person name="Putnam N.H."/>
            <person name="Zhou S."/>
            <person name="Allen A.E."/>
            <person name="Apt K.E."/>
            <person name="Bechner M."/>
            <person name="Brzezinski M.A."/>
            <person name="Chaal B.K."/>
            <person name="Chiovitti A."/>
            <person name="Davis A.K."/>
            <person name="Demarest M.S."/>
            <person name="Detter J.C."/>
            <person name="Glavina T."/>
            <person name="Goodstein D."/>
            <person name="Hadi M.Z."/>
            <person name="Hellsten U."/>
            <person name="Hildebrand M."/>
            <person name="Jenkins B.D."/>
            <person name="Jurka J."/>
            <person name="Kapitonov V.V."/>
            <person name="Kroger N."/>
            <person name="Lau W.W."/>
            <person name="Lane T.W."/>
            <person name="Larimer F.W."/>
            <person name="Lippmeier J.C."/>
            <person name="Lucas S."/>
            <person name="Medina M."/>
            <person name="Montsant A."/>
            <person name="Obornik M."/>
            <person name="Parker M.S."/>
            <person name="Palenik B."/>
            <person name="Pazour G.J."/>
            <person name="Richardson P.M."/>
            <person name="Rynearson T.A."/>
            <person name="Saito M.A."/>
            <person name="Schwartz D.C."/>
            <person name="Thamatrakoln K."/>
            <person name="Valentin K."/>
            <person name="Vardi A."/>
            <person name="Wilkerson F.P."/>
            <person name="Rokhsar D.S."/>
        </authorList>
    </citation>
    <scope>NUCLEOTIDE SEQUENCE [LARGE SCALE GENOMIC DNA]</scope>
    <source>
        <strain evidence="3 4">CCMP1335</strain>
    </source>
</reference>
<dbReference type="InterPro" id="IPR036034">
    <property type="entry name" value="PDZ_sf"/>
</dbReference>
<evidence type="ECO:0000256" key="2">
    <source>
        <dbReference type="SAM" id="MobiDB-lite"/>
    </source>
</evidence>
<protein>
    <recommendedName>
        <fullName evidence="5">PDZ domain-containing protein</fullName>
    </recommendedName>
</protein>
<evidence type="ECO:0008006" key="5">
    <source>
        <dbReference type="Google" id="ProtNLM"/>
    </source>
</evidence>
<sequence>MESDSQQQGSALPDSSSIDDGHGSRLNLRGPLHRDQPSNTRAASSSHRSVEHPIPSTQQHVSTPTRSMNHGQQPNPRNNLDPTGMFRNRGRHVVARQYGGQKMSLKNISQHGHGGVNGGSGGQRVSSPQLLSHHTTDVVANQMDDAQLEQTVHQPAEACIGEIIATRSDEQIDAQTDPAPTKFVSSPECAGPPDDVSVKDGDPLNEESAEPDGNVQIETSLSQDSNDSAPSAIGSTISQMGSVADDDDDDDNHETKSGPYSSAYNKMHKVNEARWLEVKRRMMQDVQEVDDDDFDEGAIEAETENVVGGDTDNNTGSISNAKLPHALSNDSLQSMPDYQQHGKNDAVNISMECNIDSDTSLLDDSRPLFCDDHSEVMEEGDATTTRSNVVKVADFSSMNGNYDNNYVHDEDDNNNDLSSPATYQPSAASADEEQESPLRAAFRRKAQDVSNSLSPFSSSFLSAPTAESLKRITPRFQVVGDAPTAAVPNANTSNTPSSTNERAITTNSLLPLPLQLARKCFSFDDTTLDDDNFVAMPYQPQLDTVGERGGQHPQQSFLPPPQPQSTKYYGLSAVASFPSDYDNSLTARNNATKMSPATLASKSGILRPKWNTEPESPFRIIRHSQTWNHTQQRSNLVGRETARQQTSSFDPWSSYKGQVYPLSNTNGRVEPFPLYGEDKRGEDDENKEQTVSDILTLCWIGMSLSNLTYLLMLLQNIQTERDDAIDLLACIVEQSLNFVRKEPIGEDSEPKSADSIDSILCETCQAMRGSNNPSQIQSCLNCESCMDKMQQLVSSIKDISASHVDQLGDAHSSPSNHHVRSIAIDTLMQSYKYSVEMKRASLSAHKWLDSLGRAKHVALDATNDKSDQSLDGVAHKARLHAAEFTISKQQKEIHRLNEEVVHYRAEVGRLRNTSLSKQIRGVSSTANRSILSDSSSEDSLDAIIQKGRSLVLGSPRAVIKLSESRDESFALFERKMESDMNLEARKEVLLLKAALEKANRKIASLERLNTVSEKKEPFPSEIEPITTSVDDLETELFLKIADEIEESMSALLSEETEGARESEGTTNSTIQLGDPALEEELEKYRAALIETLQIDASHNKIHSTNSMSMDDANLAQDVSKSHSSELTSEQRMVNVHMIDGENFVTEWENVSALPPPPDHGLRSPIVDAILKRWTDDEGTRVALTNWVEGILNGADPESILPLKIAGLDHQIKDGFLMHVLPLLLRRKDVHVQVTSRATRTTQYDIAVAVSPSADSNHDNDKHDASTQQHQTVGESKHHLMAFRATRSGSSMKESVYTSQVIEGYPTASSYLSSIGRKVPSLVRSGSNAGSISTAVTSPISNRTPTKVRPFFNAQLHGVNRHTPHHLNSSNASFPRNDNAFPIMSVASPALGDDLSVGSSVNDDDGSKQSFQSSRQGSIMNSLGDAFGGFLSRTKPPKPSSPANDSPPVFLTPHFVSTPKASQHDEEHPYHRVVSAPAGKIGMTFVEYRGHCMVSHVAEDSPLSGWVFPSDILIAINDVQVSGLKTRDIVKLLTAKKGQRRDLRMISSHDMNELIKPGGI</sequence>
<feature type="compositionally biased region" description="Polar residues" evidence="2">
    <location>
        <begin position="55"/>
        <end position="81"/>
    </location>
</feature>
<feature type="region of interest" description="Disordered" evidence="2">
    <location>
        <begin position="402"/>
        <end position="437"/>
    </location>
</feature>
<feature type="compositionally biased region" description="Polar residues" evidence="2">
    <location>
        <begin position="1"/>
        <end position="18"/>
    </location>
</feature>
<feature type="region of interest" description="Disordered" evidence="2">
    <location>
        <begin position="106"/>
        <end position="136"/>
    </location>
</feature>
<feature type="compositionally biased region" description="Polar residues" evidence="2">
    <location>
        <begin position="37"/>
        <end position="47"/>
    </location>
</feature>
<dbReference type="PaxDb" id="35128-Thaps11346"/>
<organism evidence="3 4">
    <name type="scientific">Thalassiosira pseudonana</name>
    <name type="common">Marine diatom</name>
    <name type="synonym">Cyclotella nana</name>
    <dbReference type="NCBI Taxonomy" id="35128"/>
    <lineage>
        <taxon>Eukaryota</taxon>
        <taxon>Sar</taxon>
        <taxon>Stramenopiles</taxon>
        <taxon>Ochrophyta</taxon>
        <taxon>Bacillariophyta</taxon>
        <taxon>Coscinodiscophyceae</taxon>
        <taxon>Thalassiosirophycidae</taxon>
        <taxon>Thalassiosirales</taxon>
        <taxon>Thalassiosiraceae</taxon>
        <taxon>Thalassiosira</taxon>
    </lineage>
</organism>
<feature type="coiled-coil region" evidence="1">
    <location>
        <begin position="879"/>
        <end position="913"/>
    </location>
</feature>
<name>B8LDS0_THAPS</name>
<evidence type="ECO:0000313" key="4">
    <source>
        <dbReference type="Proteomes" id="UP000001449"/>
    </source>
</evidence>
<reference evidence="3 4" key="2">
    <citation type="journal article" date="2008" name="Nature">
        <title>The Phaeodactylum genome reveals the evolutionary history of diatom genomes.</title>
        <authorList>
            <person name="Bowler C."/>
            <person name="Allen A.E."/>
            <person name="Badger J.H."/>
            <person name="Grimwood J."/>
            <person name="Jabbari K."/>
            <person name="Kuo A."/>
            <person name="Maheswari U."/>
            <person name="Martens C."/>
            <person name="Maumus F."/>
            <person name="Otillar R.P."/>
            <person name="Rayko E."/>
            <person name="Salamov A."/>
            <person name="Vandepoele K."/>
            <person name="Beszteri B."/>
            <person name="Gruber A."/>
            <person name="Heijde M."/>
            <person name="Katinka M."/>
            <person name="Mock T."/>
            <person name="Valentin K."/>
            <person name="Verret F."/>
            <person name="Berges J.A."/>
            <person name="Brownlee C."/>
            <person name="Cadoret J.P."/>
            <person name="Chiovitti A."/>
            <person name="Choi C.J."/>
            <person name="Coesel S."/>
            <person name="De Martino A."/>
            <person name="Detter J.C."/>
            <person name="Durkin C."/>
            <person name="Falciatore A."/>
            <person name="Fournet J."/>
            <person name="Haruta M."/>
            <person name="Huysman M.J."/>
            <person name="Jenkins B.D."/>
            <person name="Jiroutova K."/>
            <person name="Jorgensen R.E."/>
            <person name="Joubert Y."/>
            <person name="Kaplan A."/>
            <person name="Kroger N."/>
            <person name="Kroth P.G."/>
            <person name="La Roche J."/>
            <person name="Lindquist E."/>
            <person name="Lommer M."/>
            <person name="Martin-Jezequel V."/>
            <person name="Lopez P.J."/>
            <person name="Lucas S."/>
            <person name="Mangogna M."/>
            <person name="McGinnis K."/>
            <person name="Medlin L.K."/>
            <person name="Montsant A."/>
            <person name="Oudot-Le Secq M.P."/>
            <person name="Napoli C."/>
            <person name="Obornik M."/>
            <person name="Parker M.S."/>
            <person name="Petit J.L."/>
            <person name="Porcel B.M."/>
            <person name="Poulsen N."/>
            <person name="Robison M."/>
            <person name="Rychlewski L."/>
            <person name="Rynearson T.A."/>
            <person name="Schmutz J."/>
            <person name="Shapiro H."/>
            <person name="Siaut M."/>
            <person name="Stanley M."/>
            <person name="Sussman M.R."/>
            <person name="Taylor A.R."/>
            <person name="Vardi A."/>
            <person name="von Dassow P."/>
            <person name="Vyverman W."/>
            <person name="Willis A."/>
            <person name="Wyrwicz L.S."/>
            <person name="Rokhsar D.S."/>
            <person name="Weissenbach J."/>
            <person name="Armbrust E.V."/>
            <person name="Green B.R."/>
            <person name="Van de Peer Y."/>
            <person name="Grigoriev I.V."/>
        </authorList>
    </citation>
    <scope>NUCLEOTIDE SEQUENCE [LARGE SCALE GENOMIC DNA]</scope>
    <source>
        <strain evidence="3 4">CCMP1335</strain>
    </source>
</reference>
<accession>B8LDS0</accession>
<feature type="region of interest" description="Disordered" evidence="2">
    <location>
        <begin position="1429"/>
        <end position="1450"/>
    </location>
</feature>
<evidence type="ECO:0000313" key="3">
    <source>
        <dbReference type="EMBL" id="EED86488.1"/>
    </source>
</evidence>
<keyword evidence="4" id="KW-1185">Reference proteome</keyword>
<feature type="region of interest" description="Disordered" evidence="2">
    <location>
        <begin position="174"/>
        <end position="266"/>
    </location>
</feature>
<feature type="compositionally biased region" description="Polar residues" evidence="2">
    <location>
        <begin position="1323"/>
        <end position="1344"/>
    </location>
</feature>
<dbReference type="GeneID" id="7444392"/>
<dbReference type="InParanoid" id="B8LDS0"/>
<dbReference type="Gene3D" id="2.30.42.10">
    <property type="match status" value="1"/>
</dbReference>
<feature type="region of interest" description="Disordered" evidence="2">
    <location>
        <begin position="1394"/>
        <end position="1416"/>
    </location>
</feature>
<dbReference type="Proteomes" id="UP000001449">
    <property type="component" value="Unassembled WGS sequence"/>
</dbReference>
<dbReference type="KEGG" id="tps:THAPSDRAFT_11346"/>
<feature type="compositionally biased region" description="Polar residues" evidence="2">
    <location>
        <begin position="415"/>
        <end position="427"/>
    </location>
</feature>
<dbReference type="HOGENOM" id="CLU_246036_0_0_1"/>
<feature type="region of interest" description="Disordered" evidence="2">
    <location>
        <begin position="1251"/>
        <end position="1274"/>
    </location>
</feature>
<keyword evidence="1" id="KW-0175">Coiled coil</keyword>
<feature type="compositionally biased region" description="Polar residues" evidence="2">
    <location>
        <begin position="216"/>
        <end position="241"/>
    </location>
</feature>
<dbReference type="PANTHER" id="PTHR38909:SF1">
    <property type="entry name" value="G PROTEIN GAMMA DOMAIN-CONTAINING PROTEIN"/>
    <property type="match status" value="1"/>
</dbReference>